<sequence length="315" mass="34677">MPSDESLPERPEMDFTLVRNGMDYLSSAVLYLTGKIQVPMDAGSLWPEAAKHPQFSQPAPLWLSDRHLKYGVLHLQAATEVLLKARLVREHWSLVFKDPGNATRAAYESGSFDSCGTTAALDRLTQIVGVSITAKERKAIGDLAKTRNALTHYGHKASAYAVESRAAGVLSFLIDFVPRHLQRSLSTEATEVATTMEAVRRRLRDIEVLVKKREQDLAGGLDEVAERVVHCPSCRRVALVVGDSPVACRFCLRTFESPTDAAVSYWQEVLDEDDTAGLQNCPACGQDGVMLANTRAEPDEEVALCFHCGTVYTKK</sequence>
<gene>
    <name evidence="1" type="ORF">ACFYM3_16210</name>
</gene>
<protein>
    <submittedName>
        <fullName evidence="1">Uncharacterized protein</fullName>
    </submittedName>
</protein>
<dbReference type="EMBL" id="JBIAFP010000008">
    <property type="protein sequence ID" value="MFE9226147.1"/>
    <property type="molecule type" value="Genomic_DNA"/>
</dbReference>
<dbReference type="Proteomes" id="UP001601288">
    <property type="component" value="Unassembled WGS sequence"/>
</dbReference>
<accession>A0ABW6LF96</accession>
<dbReference type="RefSeq" id="WP_358278762.1">
    <property type="nucleotide sequence ID" value="NZ_JBEYGJ010000003.1"/>
</dbReference>
<evidence type="ECO:0000313" key="1">
    <source>
        <dbReference type="EMBL" id="MFE9226147.1"/>
    </source>
</evidence>
<keyword evidence="2" id="KW-1185">Reference proteome</keyword>
<comment type="caution">
    <text evidence="1">The sequence shown here is derived from an EMBL/GenBank/DDBJ whole genome shotgun (WGS) entry which is preliminary data.</text>
</comment>
<organism evidence="1 2">
    <name type="scientific">Streptomyces massasporeus</name>
    <dbReference type="NCBI Taxonomy" id="67324"/>
    <lineage>
        <taxon>Bacteria</taxon>
        <taxon>Bacillati</taxon>
        <taxon>Actinomycetota</taxon>
        <taxon>Actinomycetes</taxon>
        <taxon>Kitasatosporales</taxon>
        <taxon>Streptomycetaceae</taxon>
        <taxon>Streptomyces</taxon>
    </lineage>
</organism>
<reference evidence="1 2" key="1">
    <citation type="submission" date="2024-10" db="EMBL/GenBank/DDBJ databases">
        <title>The Natural Products Discovery Center: Release of the First 8490 Sequenced Strains for Exploring Actinobacteria Biosynthetic Diversity.</title>
        <authorList>
            <person name="Kalkreuter E."/>
            <person name="Kautsar S.A."/>
            <person name="Yang D."/>
            <person name="Bader C.D."/>
            <person name="Teijaro C.N."/>
            <person name="Fluegel L."/>
            <person name="Davis C.M."/>
            <person name="Simpson J.R."/>
            <person name="Lauterbach L."/>
            <person name="Steele A.D."/>
            <person name="Gui C."/>
            <person name="Meng S."/>
            <person name="Li G."/>
            <person name="Viehrig K."/>
            <person name="Ye F."/>
            <person name="Su P."/>
            <person name="Kiefer A.F."/>
            <person name="Nichols A."/>
            <person name="Cepeda A.J."/>
            <person name="Yan W."/>
            <person name="Fan B."/>
            <person name="Jiang Y."/>
            <person name="Adhikari A."/>
            <person name="Zheng C.-J."/>
            <person name="Schuster L."/>
            <person name="Cowan T.M."/>
            <person name="Smanski M.J."/>
            <person name="Chevrette M.G."/>
            <person name="De Carvalho L.P.S."/>
            <person name="Shen B."/>
        </authorList>
    </citation>
    <scope>NUCLEOTIDE SEQUENCE [LARGE SCALE GENOMIC DNA]</scope>
    <source>
        <strain evidence="1 2">NPDC007066</strain>
    </source>
</reference>
<evidence type="ECO:0000313" key="2">
    <source>
        <dbReference type="Proteomes" id="UP001601288"/>
    </source>
</evidence>
<name>A0ABW6LF96_9ACTN</name>
<proteinExistence type="predicted"/>